<proteinExistence type="predicted"/>
<sequence length="115" mass="12945">MCIESDLSYTDGGAGLGRLNNPGYSARRERMRQEQEERVRMMRMQQNRKSNLRGGSSVQTLNHMESSLDKGSIYRSTNSVNGLGAAKTFDELRDEWEDTEGLAVSEVVGRLLDDQ</sequence>
<evidence type="ECO:0000313" key="2">
    <source>
        <dbReference type="EMBL" id="KAL3310179.1"/>
    </source>
</evidence>
<dbReference type="Proteomes" id="UP001626550">
    <property type="component" value="Unassembled WGS sequence"/>
</dbReference>
<name>A0ABD2PSF0_9PLAT</name>
<feature type="region of interest" description="Disordered" evidence="1">
    <location>
        <begin position="1"/>
        <end position="32"/>
    </location>
</feature>
<reference evidence="2 3" key="1">
    <citation type="submission" date="2024-11" db="EMBL/GenBank/DDBJ databases">
        <title>Adaptive evolution of stress response genes in parasites aligns with host niche diversity.</title>
        <authorList>
            <person name="Hahn C."/>
            <person name="Resl P."/>
        </authorList>
    </citation>
    <scope>NUCLEOTIDE SEQUENCE [LARGE SCALE GENOMIC DNA]</scope>
    <source>
        <strain evidence="2">EGGRZ-B1_66</strain>
        <tissue evidence="2">Body</tissue>
    </source>
</reference>
<dbReference type="AlphaFoldDB" id="A0ABD2PSF0"/>
<gene>
    <name evidence="2" type="ORF">Ciccas_011258</name>
</gene>
<evidence type="ECO:0000313" key="3">
    <source>
        <dbReference type="Proteomes" id="UP001626550"/>
    </source>
</evidence>
<comment type="caution">
    <text evidence="2">The sequence shown here is derived from an EMBL/GenBank/DDBJ whole genome shotgun (WGS) entry which is preliminary data.</text>
</comment>
<protein>
    <submittedName>
        <fullName evidence="2">Uncharacterized protein</fullName>
    </submittedName>
</protein>
<dbReference type="EMBL" id="JBJKFK010003172">
    <property type="protein sequence ID" value="KAL3310179.1"/>
    <property type="molecule type" value="Genomic_DNA"/>
</dbReference>
<keyword evidence="3" id="KW-1185">Reference proteome</keyword>
<accession>A0ABD2PSF0</accession>
<organism evidence="2 3">
    <name type="scientific">Cichlidogyrus casuarinus</name>
    <dbReference type="NCBI Taxonomy" id="1844966"/>
    <lineage>
        <taxon>Eukaryota</taxon>
        <taxon>Metazoa</taxon>
        <taxon>Spiralia</taxon>
        <taxon>Lophotrochozoa</taxon>
        <taxon>Platyhelminthes</taxon>
        <taxon>Monogenea</taxon>
        <taxon>Monopisthocotylea</taxon>
        <taxon>Dactylogyridea</taxon>
        <taxon>Ancyrocephalidae</taxon>
        <taxon>Cichlidogyrus</taxon>
    </lineage>
</organism>
<evidence type="ECO:0000256" key="1">
    <source>
        <dbReference type="SAM" id="MobiDB-lite"/>
    </source>
</evidence>